<dbReference type="InterPro" id="IPR003339">
    <property type="entry name" value="ABC/ECF_trnsptr_transmembrane"/>
</dbReference>
<evidence type="ECO:0000256" key="3">
    <source>
        <dbReference type="ARBA" id="ARBA00022692"/>
    </source>
</evidence>
<evidence type="ECO:0000313" key="7">
    <source>
        <dbReference type="EMBL" id="MBB6034092.1"/>
    </source>
</evidence>
<accession>A0A841FKK3</accession>
<dbReference type="EMBL" id="JACHGT010000004">
    <property type="protein sequence ID" value="MBB6034092.1"/>
    <property type="molecule type" value="Genomic_DNA"/>
</dbReference>
<dbReference type="AlphaFoldDB" id="A0A841FKK3"/>
<dbReference type="CDD" id="cd16914">
    <property type="entry name" value="EcfT"/>
    <property type="match status" value="1"/>
</dbReference>
<keyword evidence="5 6" id="KW-0472">Membrane</keyword>
<keyword evidence="3 6" id="KW-0812">Transmembrane</keyword>
<dbReference type="InterPro" id="IPR051611">
    <property type="entry name" value="ECF_transporter_component"/>
</dbReference>
<dbReference type="Pfam" id="PF02361">
    <property type="entry name" value="CbiQ"/>
    <property type="match status" value="1"/>
</dbReference>
<dbReference type="GO" id="GO:0005886">
    <property type="term" value="C:plasma membrane"/>
    <property type="evidence" value="ECO:0007669"/>
    <property type="project" value="UniProtKB-ARBA"/>
</dbReference>
<feature type="transmembrane region" description="Helical" evidence="6">
    <location>
        <begin position="37"/>
        <end position="56"/>
    </location>
</feature>
<feature type="transmembrane region" description="Helical" evidence="6">
    <location>
        <begin position="142"/>
        <end position="160"/>
    </location>
</feature>
<dbReference type="PANTHER" id="PTHR34857">
    <property type="entry name" value="SLL0384 PROTEIN"/>
    <property type="match status" value="1"/>
</dbReference>
<keyword evidence="8" id="KW-1185">Reference proteome</keyword>
<keyword evidence="4 6" id="KW-1133">Transmembrane helix</keyword>
<comment type="subcellular location">
    <subcellularLocation>
        <location evidence="1">Membrane</location>
        <topology evidence="1">Multi-pass membrane protein</topology>
    </subcellularLocation>
</comment>
<protein>
    <submittedName>
        <fullName evidence="7">Energy-coupling factor transport system permease protein</fullName>
    </submittedName>
</protein>
<keyword evidence="2" id="KW-1003">Cell membrane</keyword>
<feature type="transmembrane region" description="Helical" evidence="6">
    <location>
        <begin position="231"/>
        <end position="258"/>
    </location>
</feature>
<sequence>MTAPAGRIARRNPAAKLGVVAVISIAAVTTTDPLTPSILLAAELLALPFCGIRLGVFFRRCRLLLFGAVSVTLVNALFAAEQGPELIHLGPLRIGETALFTGAALGLRMLAVAVPGVVVFATTDPTDLADSLVQQLRAPARFAIGALAAFRMLPLLAAEWELITMARRARGVDAGADPVARGRLFASTMFALLVGAIRRGTRLATAMDARGFDAGTPRTIARPQRMRTADWALLGAATVVAAGAVAVSVAAGTFQALFA</sequence>
<evidence type="ECO:0000256" key="6">
    <source>
        <dbReference type="SAM" id="Phobius"/>
    </source>
</evidence>
<evidence type="ECO:0000313" key="8">
    <source>
        <dbReference type="Proteomes" id="UP000548476"/>
    </source>
</evidence>
<feature type="transmembrane region" description="Helical" evidence="6">
    <location>
        <begin position="100"/>
        <end position="121"/>
    </location>
</feature>
<evidence type="ECO:0000256" key="5">
    <source>
        <dbReference type="ARBA" id="ARBA00023136"/>
    </source>
</evidence>
<feature type="transmembrane region" description="Helical" evidence="6">
    <location>
        <begin position="180"/>
        <end position="197"/>
    </location>
</feature>
<name>A0A841FKK3_9ACTN</name>
<evidence type="ECO:0000256" key="4">
    <source>
        <dbReference type="ARBA" id="ARBA00022989"/>
    </source>
</evidence>
<dbReference type="PANTHER" id="PTHR34857:SF2">
    <property type="entry name" value="SLL0384 PROTEIN"/>
    <property type="match status" value="1"/>
</dbReference>
<reference evidence="7 8" key="1">
    <citation type="submission" date="2020-08" db="EMBL/GenBank/DDBJ databases">
        <title>Genomic Encyclopedia of Type Strains, Phase IV (KMG-IV): sequencing the most valuable type-strain genomes for metagenomic binning, comparative biology and taxonomic classification.</title>
        <authorList>
            <person name="Goeker M."/>
        </authorList>
    </citation>
    <scope>NUCLEOTIDE SEQUENCE [LARGE SCALE GENOMIC DNA]</scope>
    <source>
        <strain evidence="7 8">YIM 65646</strain>
    </source>
</reference>
<evidence type="ECO:0000256" key="1">
    <source>
        <dbReference type="ARBA" id="ARBA00004141"/>
    </source>
</evidence>
<organism evidence="7 8">
    <name type="scientific">Phytomonospora endophytica</name>
    <dbReference type="NCBI Taxonomy" id="714109"/>
    <lineage>
        <taxon>Bacteria</taxon>
        <taxon>Bacillati</taxon>
        <taxon>Actinomycetota</taxon>
        <taxon>Actinomycetes</taxon>
        <taxon>Micromonosporales</taxon>
        <taxon>Micromonosporaceae</taxon>
        <taxon>Phytomonospora</taxon>
    </lineage>
</organism>
<comment type="caution">
    <text evidence="7">The sequence shown here is derived from an EMBL/GenBank/DDBJ whole genome shotgun (WGS) entry which is preliminary data.</text>
</comment>
<evidence type="ECO:0000256" key="2">
    <source>
        <dbReference type="ARBA" id="ARBA00022475"/>
    </source>
</evidence>
<proteinExistence type="predicted"/>
<feature type="transmembrane region" description="Helical" evidence="6">
    <location>
        <begin position="14"/>
        <end position="31"/>
    </location>
</feature>
<dbReference type="Proteomes" id="UP000548476">
    <property type="component" value="Unassembled WGS sequence"/>
</dbReference>
<feature type="transmembrane region" description="Helical" evidence="6">
    <location>
        <begin position="63"/>
        <end position="80"/>
    </location>
</feature>
<gene>
    <name evidence="7" type="ORF">HNR73_001942</name>
</gene>